<evidence type="ECO:0000313" key="4">
    <source>
        <dbReference type="EMBL" id="ROT93669.1"/>
    </source>
</evidence>
<reference evidence="4 5" key="1">
    <citation type="submission" date="2018-10" db="EMBL/GenBank/DDBJ databases">
        <title>Histidinibacterium lentulum gen. nov., sp. nov., a marine bacterium from the culture broth of Picochlorum sp. 122.</title>
        <authorList>
            <person name="Wang G."/>
        </authorList>
    </citation>
    <scope>NUCLEOTIDE SEQUENCE [LARGE SCALE GENOMIC DNA]</scope>
    <source>
        <strain evidence="4 5">B17</strain>
    </source>
</reference>
<keyword evidence="5" id="KW-1185">Reference proteome</keyword>
<dbReference type="RefSeq" id="WP_123644197.1">
    <property type="nucleotide sequence ID" value="NZ_ML119096.1"/>
</dbReference>
<feature type="coiled-coil region" evidence="1">
    <location>
        <begin position="283"/>
        <end position="310"/>
    </location>
</feature>
<dbReference type="AlphaFoldDB" id="A0A3N2QEQ4"/>
<feature type="region of interest" description="Disordered" evidence="2">
    <location>
        <begin position="403"/>
        <end position="437"/>
    </location>
</feature>
<dbReference type="EMBL" id="RDRB01000017">
    <property type="protein sequence ID" value="ROT93669.1"/>
    <property type="molecule type" value="Genomic_DNA"/>
</dbReference>
<dbReference type="OrthoDB" id="1826980at2"/>
<evidence type="ECO:0000259" key="3">
    <source>
        <dbReference type="Pfam" id="PF03432"/>
    </source>
</evidence>
<dbReference type="InterPro" id="IPR005094">
    <property type="entry name" value="Endonuclease_MobA/VirD2"/>
</dbReference>
<sequence>MILKAKERGGGAQLARYLLSIRDNDHVDLHEVRGFVGENLLDAFREVDAIAKGTRCENYLFSASLNPPGGETVTTSDFENAADEIERKLGLEGQPRAIVFHEKDGRRHAHVVWSRIDAEHMRAINLPHYKMRLRDVSRELFRSHGWEMPKGLRDWRERDPLGYTREEWQQARRVGLDAKQLKALFQESWNRSDTGTAFAQALKERGFMIARGDRRGFVAVDYRGEVYAVARQTGAKTKDVAARLGDPEAYPSVDETRNWIAARMSERIKGFVRQAELEAGQCRKALQAERDALAARHRQERQAQKEAQEKRWIAETKARAARLPRGFSGIWHRLTGKYSKIKQRNEREAWAAYVRDRTESDGLIASQLDERRALQDRIRDQRERQQADLLLLREDVARYVTMALPERESERPEPETQREERKEQRSRGRTRDRGFER</sequence>
<evidence type="ECO:0000313" key="5">
    <source>
        <dbReference type="Proteomes" id="UP000268016"/>
    </source>
</evidence>
<dbReference type="Proteomes" id="UP000268016">
    <property type="component" value="Unassembled WGS sequence"/>
</dbReference>
<keyword evidence="1" id="KW-0175">Coiled coil</keyword>
<accession>A0A3N2QEQ4</accession>
<feature type="domain" description="MobA/VirD2-like nuclease" evidence="3">
    <location>
        <begin position="28"/>
        <end position="146"/>
    </location>
</feature>
<organism evidence="4 5">
    <name type="scientific">Histidinibacterium lentulum</name>
    <dbReference type="NCBI Taxonomy" id="2480588"/>
    <lineage>
        <taxon>Bacteria</taxon>
        <taxon>Pseudomonadati</taxon>
        <taxon>Pseudomonadota</taxon>
        <taxon>Alphaproteobacteria</taxon>
        <taxon>Rhodobacterales</taxon>
        <taxon>Paracoccaceae</taxon>
        <taxon>Histidinibacterium</taxon>
    </lineage>
</organism>
<protein>
    <submittedName>
        <fullName evidence="4">Relaxase</fullName>
    </submittedName>
</protein>
<proteinExistence type="predicted"/>
<dbReference type="Pfam" id="PF03432">
    <property type="entry name" value="Relaxase"/>
    <property type="match status" value="1"/>
</dbReference>
<name>A0A3N2QEQ4_9RHOB</name>
<feature type="compositionally biased region" description="Basic and acidic residues" evidence="2">
    <location>
        <begin position="405"/>
        <end position="437"/>
    </location>
</feature>
<evidence type="ECO:0000256" key="2">
    <source>
        <dbReference type="SAM" id="MobiDB-lite"/>
    </source>
</evidence>
<evidence type="ECO:0000256" key="1">
    <source>
        <dbReference type="SAM" id="Coils"/>
    </source>
</evidence>
<comment type="caution">
    <text evidence="4">The sequence shown here is derived from an EMBL/GenBank/DDBJ whole genome shotgun (WGS) entry which is preliminary data.</text>
</comment>
<gene>
    <name evidence="4" type="ORF">EAT49_20740</name>
</gene>